<dbReference type="STRING" id="162209.IJ22_06770"/>
<evidence type="ECO:0000256" key="1">
    <source>
        <dbReference type="SAM" id="MobiDB-lite"/>
    </source>
</evidence>
<accession>A0A0U2VJU6</accession>
<feature type="signal peptide" evidence="2">
    <location>
        <begin position="1"/>
        <end position="21"/>
    </location>
</feature>
<keyword evidence="4" id="KW-1185">Reference proteome</keyword>
<dbReference type="AlphaFoldDB" id="A0A0U2VJU6"/>
<keyword evidence="2" id="KW-0732">Signal</keyword>
<dbReference type="KEGG" id="pnp:IJ22_06770"/>
<dbReference type="PATRIC" id="fig|162209.4.peg.716"/>
<feature type="chain" id="PRO_5038915509" description="DUF4309 domain-containing protein" evidence="2">
    <location>
        <begin position="22"/>
        <end position="240"/>
    </location>
</feature>
<dbReference type="Proteomes" id="UP000061660">
    <property type="component" value="Chromosome"/>
</dbReference>
<reference evidence="4" key="1">
    <citation type="submission" date="2015-12" db="EMBL/GenBank/DDBJ databases">
        <title>Complete genome sequences of two moderately thermophilic Paenibacillus species.</title>
        <authorList>
            <person name="Butler R.III."/>
            <person name="Wang J."/>
            <person name="Stark B.C."/>
            <person name="Pombert J.-F."/>
        </authorList>
    </citation>
    <scope>NUCLEOTIDE SEQUENCE [LARGE SCALE GENOMIC DNA]</scope>
    <source>
        <strain evidence="4">32O-Y</strain>
    </source>
</reference>
<proteinExistence type="predicted"/>
<evidence type="ECO:0000256" key="2">
    <source>
        <dbReference type="SAM" id="SignalP"/>
    </source>
</evidence>
<reference evidence="3 4" key="2">
    <citation type="journal article" date="2016" name="Genome Announc.">
        <title>Complete Genome Sequences of Two Interactive Moderate Thermophiles, Paenibacillus napthalenovorans 32O-Y and Paenibacillus sp. 32O-W.</title>
        <authorList>
            <person name="Butler R.R.III."/>
            <person name="Wang J."/>
            <person name="Stark B.C."/>
            <person name="Pombert J.F."/>
        </authorList>
    </citation>
    <scope>NUCLEOTIDE SEQUENCE [LARGE SCALE GENOMIC DNA]</scope>
    <source>
        <strain evidence="3 4">32O-Y</strain>
    </source>
</reference>
<dbReference type="RefSeq" id="WP_062407209.1">
    <property type="nucleotide sequence ID" value="NZ_CP013652.1"/>
</dbReference>
<dbReference type="PROSITE" id="PS51257">
    <property type="entry name" value="PROKAR_LIPOPROTEIN"/>
    <property type="match status" value="1"/>
</dbReference>
<evidence type="ECO:0008006" key="5">
    <source>
        <dbReference type="Google" id="ProtNLM"/>
    </source>
</evidence>
<feature type="region of interest" description="Disordered" evidence="1">
    <location>
        <begin position="27"/>
        <end position="110"/>
    </location>
</feature>
<dbReference type="OrthoDB" id="2678624at2"/>
<protein>
    <recommendedName>
        <fullName evidence="5">DUF4309 domain-containing protein</fullName>
    </recommendedName>
</protein>
<organism evidence="3 4">
    <name type="scientific">Paenibacillus naphthalenovorans</name>
    <dbReference type="NCBI Taxonomy" id="162209"/>
    <lineage>
        <taxon>Bacteria</taxon>
        <taxon>Bacillati</taxon>
        <taxon>Bacillota</taxon>
        <taxon>Bacilli</taxon>
        <taxon>Bacillales</taxon>
        <taxon>Paenibacillaceae</taxon>
        <taxon>Paenibacillus</taxon>
    </lineage>
</organism>
<dbReference type="EMBL" id="CP013652">
    <property type="protein sequence ID" value="ALS21062.1"/>
    <property type="molecule type" value="Genomic_DNA"/>
</dbReference>
<evidence type="ECO:0000313" key="3">
    <source>
        <dbReference type="EMBL" id="ALS21062.1"/>
    </source>
</evidence>
<sequence precursor="true">MNKRQSFIGFLSVMMVIALIAAGCTKEQAGPGETPDGSAQAVVSGTLAPGDEAWSPQTPATDPSADAPPDSASPADTNEQVSLASARTEDNERNGSAPKTGGGTKPKIKIESPYTEANPTLLGFTLKTSAEEVVSRIGKPREQFVMVDDTDPITVYDYTDFLMGFNQKNELLFIDVRSADINPGLGGLKLGDPVANVTKALGKPDVNTTYVLSYKANGAMLKLDIDPKTQTVNSIKLFAE</sequence>
<feature type="compositionally biased region" description="Low complexity" evidence="1">
    <location>
        <begin position="58"/>
        <end position="77"/>
    </location>
</feature>
<gene>
    <name evidence="3" type="ORF">IJ22_06770</name>
</gene>
<name>A0A0U2VJU6_9BACL</name>
<evidence type="ECO:0000313" key="4">
    <source>
        <dbReference type="Proteomes" id="UP000061660"/>
    </source>
</evidence>